<dbReference type="InterPro" id="IPR055285">
    <property type="entry name" value="ANKRD13_C"/>
</dbReference>
<evidence type="ECO:0000313" key="9">
    <source>
        <dbReference type="RefSeq" id="XP_027189451.1"/>
    </source>
</evidence>
<dbReference type="GeneID" id="101512305"/>
<dbReference type="Gene3D" id="1.25.40.20">
    <property type="entry name" value="Ankyrin repeat-containing domain"/>
    <property type="match status" value="1"/>
</dbReference>
<sequence length="653" mass="73246">MAGIDVARFSHSPVHKAVILKDYAELKKILGGLPKFSNVAEIRTEADSVLEEEKADAISDVIDRRDVPNRDTALHLAVKLGDEVAAEMLMVVGADWSLQNEQGWSSLQEAICSREERIAKIIIKHYQPLAWAKWCRRLPRLVATMRRMRDFYMEITFNFESSVIPFISRIAPSDTYKIWKRGANLRADMTLAGFDGFRIQRSDQSVLFLGDGSEDGKVQPGSLCMISHKEKEVLNALDDAAFAANDEEVQQEVAAMSKTNIFRPGIDVTQAVLLPQLTWRRQERTEMVGSWKAKVYDMHNVVVSIKSRGVPGAMTDDELFSSCNGNETESEELNDILTEDERRQLEDALKLDSSELNIDSDDGIFGHRSSSYEVRDIPIEDANGSHSQSGGENKQEKKGWFGGWRKKESKHESLKKISPPRSSLCVEEKVSDLLGDSPSRNQIKPGRHSVEVVARGDEQRRKKDVRASSANSDSRSRHKEGSRENEYKKGLRPILWLSPNFPLKTEELLPLLDIVANKVKAIRRLRELLTTKLPMGTFPVKVAIPVVPTIRVLVTFTKFEELQPLDEFATPPSSPSASGEESPAATNIPSSSWFQWIKAPYRASSSAAGSSSRIENIPDPFAIPSDYTWVTAEAKKKKMQEKNKSKKGKSHKQ</sequence>
<keyword evidence="4" id="KW-0040">ANK repeat</keyword>
<gene>
    <name evidence="8 9" type="primary">LOC101512305</name>
</gene>
<evidence type="ECO:0000259" key="6">
    <source>
        <dbReference type="Pfam" id="PF11904"/>
    </source>
</evidence>
<feature type="region of interest" description="Disordered" evidence="5">
    <location>
        <begin position="380"/>
        <end position="421"/>
    </location>
</feature>
<evidence type="ECO:0000256" key="1">
    <source>
        <dbReference type="ARBA" id="ARBA00004413"/>
    </source>
</evidence>
<evidence type="ECO:0000256" key="3">
    <source>
        <dbReference type="ARBA" id="ARBA00023136"/>
    </source>
</evidence>
<feature type="compositionally biased region" description="Low complexity" evidence="5">
    <location>
        <begin position="569"/>
        <end position="586"/>
    </location>
</feature>
<evidence type="ECO:0000256" key="2">
    <source>
        <dbReference type="ARBA" id="ARBA00022737"/>
    </source>
</evidence>
<reference evidence="8" key="2">
    <citation type="submission" date="2023-09" db="UniProtKB">
        <authorList>
            <consortium name="RefSeq"/>
        </authorList>
    </citation>
    <scope>IDENTIFICATION</scope>
    <source>
        <tissue evidence="8 9">Etiolated seedlings</tissue>
    </source>
</reference>
<dbReference type="Pfam" id="PF11904">
    <property type="entry name" value="ANKRD13_C"/>
    <property type="match status" value="1"/>
</dbReference>
<feature type="compositionally biased region" description="Basic and acidic residues" evidence="5">
    <location>
        <begin position="393"/>
        <end position="415"/>
    </location>
</feature>
<dbReference type="OrthoDB" id="1585644at2759"/>
<dbReference type="InterPro" id="IPR036770">
    <property type="entry name" value="Ankyrin_rpt-contain_sf"/>
</dbReference>
<protein>
    <submittedName>
        <fullName evidence="8 9">Ankyrin repeat domain-containing protein 13C-like</fullName>
    </submittedName>
</protein>
<feature type="compositionally biased region" description="Basic residues" evidence="5">
    <location>
        <begin position="635"/>
        <end position="653"/>
    </location>
</feature>
<comment type="subcellular location">
    <subcellularLocation>
        <location evidence="1">Cell membrane</location>
        <topology evidence="1">Peripheral membrane protein</topology>
        <orientation evidence="1">Cytoplasmic side</orientation>
    </subcellularLocation>
</comment>
<keyword evidence="2" id="KW-0677">Repeat</keyword>
<organism evidence="8">
    <name type="scientific">Cicer arietinum</name>
    <name type="common">Chickpea</name>
    <name type="synonym">Garbanzo</name>
    <dbReference type="NCBI Taxonomy" id="3827"/>
    <lineage>
        <taxon>Eukaryota</taxon>
        <taxon>Viridiplantae</taxon>
        <taxon>Streptophyta</taxon>
        <taxon>Embryophyta</taxon>
        <taxon>Tracheophyta</taxon>
        <taxon>Spermatophyta</taxon>
        <taxon>Magnoliopsida</taxon>
        <taxon>eudicotyledons</taxon>
        <taxon>Gunneridae</taxon>
        <taxon>Pentapetalae</taxon>
        <taxon>rosids</taxon>
        <taxon>fabids</taxon>
        <taxon>Fabales</taxon>
        <taxon>Fabaceae</taxon>
        <taxon>Papilionoideae</taxon>
        <taxon>50 kb inversion clade</taxon>
        <taxon>NPAAA clade</taxon>
        <taxon>Hologalegina</taxon>
        <taxon>IRL clade</taxon>
        <taxon>Cicereae</taxon>
        <taxon>Cicer</taxon>
    </lineage>
</organism>
<dbReference type="eggNOG" id="KOG0522">
    <property type="taxonomic scope" value="Eukaryota"/>
</dbReference>
<dbReference type="PANTHER" id="PTHR12447">
    <property type="entry name" value="ANKYRIN REPEAT DOMAIN-CONTAINING PROTEIN 13"/>
    <property type="match status" value="1"/>
</dbReference>
<feature type="region of interest" description="Disordered" evidence="5">
    <location>
        <begin position="567"/>
        <end position="587"/>
    </location>
</feature>
<dbReference type="FunFam" id="1.25.40.20:FF:000331">
    <property type="entry name" value="Ankyrin repeat family protein"/>
    <property type="match status" value="1"/>
</dbReference>
<feature type="domain" description="Ankyrin repeat" evidence="6">
    <location>
        <begin position="186"/>
        <end position="628"/>
    </location>
</feature>
<proteinExistence type="predicted"/>
<dbReference type="AlphaFoldDB" id="A0A1S2Y1A5"/>
<dbReference type="Proteomes" id="UP000087171">
    <property type="component" value="Chromosome Ca4"/>
</dbReference>
<evidence type="ECO:0000256" key="4">
    <source>
        <dbReference type="PROSITE-ProRule" id="PRU00023"/>
    </source>
</evidence>
<feature type="region of interest" description="Disordered" evidence="5">
    <location>
        <begin position="455"/>
        <end position="485"/>
    </location>
</feature>
<evidence type="ECO:0000313" key="8">
    <source>
        <dbReference type="RefSeq" id="XP_004497748.1"/>
    </source>
</evidence>
<reference evidence="7" key="1">
    <citation type="journal article" date="2013" name="Nat. Biotechnol.">
        <title>Draft genome sequence of chickpea (Cicer arietinum) provides a resource for trait improvement.</title>
        <authorList>
            <person name="Varshney R.K."/>
            <person name="Song C."/>
            <person name="Saxena R.K."/>
            <person name="Azam S."/>
            <person name="Yu S."/>
            <person name="Sharpe A.G."/>
            <person name="Cannon S."/>
            <person name="Baek J."/>
            <person name="Rosen B.D."/>
            <person name="Tar'an B."/>
            <person name="Millan T."/>
            <person name="Zhang X."/>
            <person name="Ramsay L.D."/>
            <person name="Iwata A."/>
            <person name="Wang Y."/>
            <person name="Nelson W."/>
            <person name="Farmer A.D."/>
            <person name="Gaur P.M."/>
            <person name="Soderlund C."/>
            <person name="Penmetsa R.V."/>
            <person name="Xu C."/>
            <person name="Bharti A.K."/>
            <person name="He W."/>
            <person name="Winter P."/>
            <person name="Zhao S."/>
            <person name="Hane J.K."/>
            <person name="Carrasquilla-Garcia N."/>
            <person name="Condie J.A."/>
            <person name="Upadhyaya H.D."/>
            <person name="Luo M.C."/>
            <person name="Thudi M."/>
            <person name="Gowda C.L."/>
            <person name="Singh N.P."/>
            <person name="Lichtenzveig J."/>
            <person name="Gali K.K."/>
            <person name="Rubio J."/>
            <person name="Nadarajan N."/>
            <person name="Dolezel J."/>
            <person name="Bansal K.C."/>
            <person name="Xu X."/>
            <person name="Edwards D."/>
            <person name="Zhang G."/>
            <person name="Kahl G."/>
            <person name="Gil J."/>
            <person name="Singh K.B."/>
            <person name="Datta S.K."/>
            <person name="Jackson S.A."/>
            <person name="Wang J."/>
            <person name="Cook D.R."/>
        </authorList>
    </citation>
    <scope>NUCLEOTIDE SEQUENCE [LARGE SCALE GENOMIC DNA]</scope>
    <source>
        <strain evidence="7">cv. CDC Frontier</strain>
    </source>
</reference>
<name>A0A1S2Y1A5_CICAR</name>
<feature type="region of interest" description="Disordered" evidence="5">
    <location>
        <begin position="634"/>
        <end position="653"/>
    </location>
</feature>
<dbReference type="GO" id="GO:0005886">
    <property type="term" value="C:plasma membrane"/>
    <property type="evidence" value="ECO:0007669"/>
    <property type="project" value="UniProtKB-SubCell"/>
</dbReference>
<evidence type="ECO:0000256" key="5">
    <source>
        <dbReference type="SAM" id="MobiDB-lite"/>
    </source>
</evidence>
<accession>A0A1S2Y1A5</accession>
<dbReference type="RefSeq" id="XP_004497748.1">
    <property type="nucleotide sequence ID" value="XM_004497691.3"/>
</dbReference>
<keyword evidence="3" id="KW-0472">Membrane</keyword>
<dbReference type="SUPFAM" id="SSF48403">
    <property type="entry name" value="Ankyrin repeat"/>
    <property type="match status" value="1"/>
</dbReference>
<dbReference type="PROSITE" id="PS50088">
    <property type="entry name" value="ANK_REPEAT"/>
    <property type="match status" value="1"/>
</dbReference>
<dbReference type="KEGG" id="cam:101512305"/>
<keyword evidence="7" id="KW-1185">Reference proteome</keyword>
<dbReference type="PaxDb" id="3827-XP_004497748.1"/>
<dbReference type="InterPro" id="IPR021832">
    <property type="entry name" value="ANKRD13"/>
</dbReference>
<dbReference type="STRING" id="3827.A0A1S2Y1A5"/>
<dbReference type="InterPro" id="IPR002110">
    <property type="entry name" value="Ankyrin_rpt"/>
</dbReference>
<feature type="repeat" description="ANK" evidence="4">
    <location>
        <begin position="69"/>
        <end position="101"/>
    </location>
</feature>
<dbReference type="PROSITE" id="PS50297">
    <property type="entry name" value="ANK_REP_REGION"/>
    <property type="match status" value="1"/>
</dbReference>
<dbReference type="PANTHER" id="PTHR12447:SF35">
    <property type="entry name" value="ANKYRIN REPEAT FAMILY PROTEIN"/>
    <property type="match status" value="1"/>
</dbReference>
<dbReference type="RefSeq" id="XP_027189451.1">
    <property type="nucleotide sequence ID" value="XM_027333650.1"/>
</dbReference>
<evidence type="ECO:0000313" key="7">
    <source>
        <dbReference type="Proteomes" id="UP000087171"/>
    </source>
</evidence>
<dbReference type="GO" id="GO:0005737">
    <property type="term" value="C:cytoplasm"/>
    <property type="evidence" value="ECO:0007669"/>
    <property type="project" value="TreeGrafter"/>
</dbReference>